<feature type="compositionally biased region" description="Low complexity" evidence="1">
    <location>
        <begin position="7"/>
        <end position="19"/>
    </location>
</feature>
<proteinExistence type="predicted"/>
<organism evidence="2 3">
    <name type="scientific">Hohenbuehelia grisea</name>
    <dbReference type="NCBI Taxonomy" id="104357"/>
    <lineage>
        <taxon>Eukaryota</taxon>
        <taxon>Fungi</taxon>
        <taxon>Dikarya</taxon>
        <taxon>Basidiomycota</taxon>
        <taxon>Agaricomycotina</taxon>
        <taxon>Agaricomycetes</taxon>
        <taxon>Agaricomycetidae</taxon>
        <taxon>Agaricales</taxon>
        <taxon>Pleurotineae</taxon>
        <taxon>Pleurotaceae</taxon>
        <taxon>Hohenbuehelia</taxon>
    </lineage>
</organism>
<name>A0ABR3JWJ3_9AGAR</name>
<feature type="region of interest" description="Disordered" evidence="1">
    <location>
        <begin position="46"/>
        <end position="87"/>
    </location>
</feature>
<dbReference type="Proteomes" id="UP001556367">
    <property type="component" value="Unassembled WGS sequence"/>
</dbReference>
<sequence>MNPPSGIPWGSSSSSSSSHPSDESMRFWPCEDLEINVDMVDDPSLASVWQNDIPPPPPPPPNSNIMSVDVDGTTDAIPITSAASKGK</sequence>
<dbReference type="EMBL" id="JASNQZ010000002">
    <property type="protein sequence ID" value="KAL0960222.1"/>
    <property type="molecule type" value="Genomic_DNA"/>
</dbReference>
<reference evidence="3" key="1">
    <citation type="submission" date="2024-06" db="EMBL/GenBank/DDBJ databases">
        <title>Multi-omics analyses provide insights into the biosynthesis of the anticancer antibiotic pleurotin in Hohenbuehelia grisea.</title>
        <authorList>
            <person name="Weaver J.A."/>
            <person name="Alberti F."/>
        </authorList>
    </citation>
    <scope>NUCLEOTIDE SEQUENCE [LARGE SCALE GENOMIC DNA]</scope>
    <source>
        <strain evidence="3">T-177</strain>
    </source>
</reference>
<accession>A0ABR3JWJ3</accession>
<keyword evidence="3" id="KW-1185">Reference proteome</keyword>
<comment type="caution">
    <text evidence="2">The sequence shown here is derived from an EMBL/GenBank/DDBJ whole genome shotgun (WGS) entry which is preliminary data.</text>
</comment>
<evidence type="ECO:0000313" key="3">
    <source>
        <dbReference type="Proteomes" id="UP001556367"/>
    </source>
</evidence>
<evidence type="ECO:0000256" key="1">
    <source>
        <dbReference type="SAM" id="MobiDB-lite"/>
    </source>
</evidence>
<gene>
    <name evidence="2" type="ORF">HGRIS_011856</name>
</gene>
<protein>
    <submittedName>
        <fullName evidence="2">Uncharacterized protein</fullName>
    </submittedName>
</protein>
<feature type="region of interest" description="Disordered" evidence="1">
    <location>
        <begin position="1"/>
        <end position="26"/>
    </location>
</feature>
<evidence type="ECO:0000313" key="2">
    <source>
        <dbReference type="EMBL" id="KAL0960222.1"/>
    </source>
</evidence>
<feature type="compositionally biased region" description="Pro residues" evidence="1">
    <location>
        <begin position="53"/>
        <end position="62"/>
    </location>
</feature>